<dbReference type="EMBL" id="CP001720">
    <property type="protein sequence ID" value="ACV64243.1"/>
    <property type="molecule type" value="Genomic_DNA"/>
</dbReference>
<feature type="transmembrane region" description="Helical" evidence="1">
    <location>
        <begin position="39"/>
        <end position="57"/>
    </location>
</feature>
<keyword evidence="3" id="KW-1185">Reference proteome</keyword>
<evidence type="ECO:0000313" key="2">
    <source>
        <dbReference type="EMBL" id="ACV64243.1"/>
    </source>
</evidence>
<name>C8VVV6_DESAS</name>
<feature type="transmembrane region" description="Helical" evidence="1">
    <location>
        <begin position="6"/>
        <end position="27"/>
    </location>
</feature>
<dbReference type="HOGENOM" id="CLU_2896691_0_0_9"/>
<keyword evidence="1" id="KW-0472">Membrane</keyword>
<keyword evidence="1" id="KW-1133">Transmembrane helix</keyword>
<dbReference type="AlphaFoldDB" id="C8VVV6"/>
<evidence type="ECO:0000313" key="3">
    <source>
        <dbReference type="Proteomes" id="UP000002217"/>
    </source>
</evidence>
<dbReference type="KEGG" id="dae:Dtox_3526"/>
<evidence type="ECO:0000256" key="1">
    <source>
        <dbReference type="SAM" id="Phobius"/>
    </source>
</evidence>
<dbReference type="Proteomes" id="UP000002217">
    <property type="component" value="Chromosome"/>
</dbReference>
<gene>
    <name evidence="2" type="ordered locus">Dtox_3526</name>
</gene>
<accession>C8VVV6</accession>
<dbReference type="STRING" id="485916.Dtox_3526"/>
<proteinExistence type="predicted"/>
<protein>
    <submittedName>
        <fullName evidence="2">Uncharacterized protein</fullName>
    </submittedName>
</protein>
<keyword evidence="1" id="KW-0812">Transmembrane</keyword>
<reference evidence="2 3" key="1">
    <citation type="journal article" date="2009" name="Stand. Genomic Sci.">
        <title>Complete genome sequence of Desulfotomaculum acetoxidans type strain (5575).</title>
        <authorList>
            <person name="Spring S."/>
            <person name="Lapidus A."/>
            <person name="Schroder M."/>
            <person name="Gleim D."/>
            <person name="Sims D."/>
            <person name="Meincke L."/>
            <person name="Glavina Del Rio T."/>
            <person name="Tice H."/>
            <person name="Copeland A."/>
            <person name="Cheng J.F."/>
            <person name="Lucas S."/>
            <person name="Chen F."/>
            <person name="Nolan M."/>
            <person name="Bruce D."/>
            <person name="Goodwin L."/>
            <person name="Pitluck S."/>
            <person name="Ivanova N."/>
            <person name="Mavromatis K."/>
            <person name="Mikhailova N."/>
            <person name="Pati A."/>
            <person name="Chen A."/>
            <person name="Palaniappan K."/>
            <person name="Land M."/>
            <person name="Hauser L."/>
            <person name="Chang Y.J."/>
            <person name="Jeffries C.D."/>
            <person name="Chain P."/>
            <person name="Saunders E."/>
            <person name="Brettin T."/>
            <person name="Detter J.C."/>
            <person name="Goker M."/>
            <person name="Bristow J."/>
            <person name="Eisen J.A."/>
            <person name="Markowitz V."/>
            <person name="Hugenholtz P."/>
            <person name="Kyrpides N.C."/>
            <person name="Klenk H.P."/>
            <person name="Han C."/>
        </authorList>
    </citation>
    <scope>NUCLEOTIDE SEQUENCE [LARGE SCALE GENOMIC DNA]</scope>
    <source>
        <strain evidence="3">ATCC 49208 / DSM 771 / VKM B-1644</strain>
    </source>
</reference>
<organism evidence="2 3">
    <name type="scientific">Desulfofarcimen acetoxidans (strain ATCC 49208 / DSM 771 / KCTC 5769 / VKM B-1644 / 5575)</name>
    <name type="common">Desulfotomaculum acetoxidans</name>
    <dbReference type="NCBI Taxonomy" id="485916"/>
    <lineage>
        <taxon>Bacteria</taxon>
        <taxon>Bacillati</taxon>
        <taxon>Bacillota</taxon>
        <taxon>Clostridia</taxon>
        <taxon>Eubacteriales</taxon>
        <taxon>Peptococcaceae</taxon>
        <taxon>Desulfofarcimen</taxon>
    </lineage>
</organism>
<sequence>MVPILFKVNPGTILFLFHLFWWFYLSIIIKRTLAVRVELINIVSLVVYLLGGMFLYYDKSPY</sequence>